<dbReference type="SMR" id="A2E121"/>
<dbReference type="VEuPathDB" id="TrichDB:TVAGG3_0330600"/>
<reference evidence="1" key="1">
    <citation type="submission" date="2006-10" db="EMBL/GenBank/DDBJ databases">
        <authorList>
            <person name="Amadeo P."/>
            <person name="Zhao Q."/>
            <person name="Wortman J."/>
            <person name="Fraser-Liggett C."/>
            <person name="Carlton J."/>
        </authorList>
    </citation>
    <scope>NUCLEOTIDE SEQUENCE</scope>
    <source>
        <strain evidence="1">G3</strain>
    </source>
</reference>
<evidence type="ECO:0000313" key="2">
    <source>
        <dbReference type="Proteomes" id="UP000001542"/>
    </source>
</evidence>
<proteinExistence type="predicted"/>
<accession>A2E121</accession>
<dbReference type="RefSeq" id="XP_001325876.1">
    <property type="nucleotide sequence ID" value="XM_001325841.1"/>
</dbReference>
<organism evidence="1 2">
    <name type="scientific">Trichomonas vaginalis (strain ATCC PRA-98 / G3)</name>
    <dbReference type="NCBI Taxonomy" id="412133"/>
    <lineage>
        <taxon>Eukaryota</taxon>
        <taxon>Metamonada</taxon>
        <taxon>Parabasalia</taxon>
        <taxon>Trichomonadida</taxon>
        <taxon>Trichomonadidae</taxon>
        <taxon>Trichomonas</taxon>
    </lineage>
</organism>
<keyword evidence="2" id="KW-1185">Reference proteome</keyword>
<sequence length="406" mass="47233">MSKVKEKPIVSQQKIYIFSDRKIAAKVKNKLECDSQNFIIITIERTTMTIGAEMNVVIDPDQCNISFKKSKENALYLVKQLPDKSTTKEEILAISPVLWISDQCNMKEFIQNSEKITSFAFNQSDFNMLMNFSHKEFIGNTFYDSYNNFYNSLTKKTYYHSLIKLALGLIPNGKFPSPHHAAEMCSLFIDILFSCPKNLKDQQEQVQSIFEILKDILHKSKLDIIIPPLTYLKIEKIKIDKKEKEDLYQHFNYDLDFSEYSQELLEHILSFCPRHIIIRTYHPYYHKLFCTLLKIASKERAVPSDNDKSSIREMIKLHRTNITFLTSFIDFARPLLSQIDMNIDSNIIPAEIDSEPNLRTSIVNYINNVSPPIKKVNCPNNAVIDQFLNLQFPKIEPLDDELAFLD</sequence>
<dbReference type="EMBL" id="DS113282">
    <property type="protein sequence ID" value="EAY13653.1"/>
    <property type="molecule type" value="Genomic_DNA"/>
</dbReference>
<dbReference type="VEuPathDB" id="TrichDB:TVAG_387940"/>
<name>A2E121_TRIV3</name>
<reference evidence="1" key="2">
    <citation type="journal article" date="2007" name="Science">
        <title>Draft genome sequence of the sexually transmitted pathogen Trichomonas vaginalis.</title>
        <authorList>
            <person name="Carlton J.M."/>
            <person name="Hirt R.P."/>
            <person name="Silva J.C."/>
            <person name="Delcher A.L."/>
            <person name="Schatz M."/>
            <person name="Zhao Q."/>
            <person name="Wortman J.R."/>
            <person name="Bidwell S.L."/>
            <person name="Alsmark U.C.M."/>
            <person name="Besteiro S."/>
            <person name="Sicheritz-Ponten T."/>
            <person name="Noel C.J."/>
            <person name="Dacks J.B."/>
            <person name="Foster P.G."/>
            <person name="Simillion C."/>
            <person name="Van de Peer Y."/>
            <person name="Miranda-Saavedra D."/>
            <person name="Barton G.J."/>
            <person name="Westrop G.D."/>
            <person name="Mueller S."/>
            <person name="Dessi D."/>
            <person name="Fiori P.L."/>
            <person name="Ren Q."/>
            <person name="Paulsen I."/>
            <person name="Zhang H."/>
            <person name="Bastida-Corcuera F.D."/>
            <person name="Simoes-Barbosa A."/>
            <person name="Brown M.T."/>
            <person name="Hayes R.D."/>
            <person name="Mukherjee M."/>
            <person name="Okumura C.Y."/>
            <person name="Schneider R."/>
            <person name="Smith A.J."/>
            <person name="Vanacova S."/>
            <person name="Villalvazo M."/>
            <person name="Haas B.J."/>
            <person name="Pertea M."/>
            <person name="Feldblyum T.V."/>
            <person name="Utterback T.R."/>
            <person name="Shu C.L."/>
            <person name="Osoegawa K."/>
            <person name="de Jong P.J."/>
            <person name="Hrdy I."/>
            <person name="Horvathova L."/>
            <person name="Zubacova Z."/>
            <person name="Dolezal P."/>
            <person name="Malik S.B."/>
            <person name="Logsdon J.M. Jr."/>
            <person name="Henze K."/>
            <person name="Gupta A."/>
            <person name="Wang C.C."/>
            <person name="Dunne R.L."/>
            <person name="Upcroft J.A."/>
            <person name="Upcroft P."/>
            <person name="White O."/>
            <person name="Salzberg S.L."/>
            <person name="Tang P."/>
            <person name="Chiu C.-H."/>
            <person name="Lee Y.-S."/>
            <person name="Embley T.M."/>
            <person name="Coombs G.H."/>
            <person name="Mottram J.C."/>
            <person name="Tachezy J."/>
            <person name="Fraser-Liggett C.M."/>
            <person name="Johnson P.J."/>
        </authorList>
    </citation>
    <scope>NUCLEOTIDE SEQUENCE [LARGE SCALE GENOMIC DNA]</scope>
    <source>
        <strain evidence="1">G3</strain>
    </source>
</reference>
<gene>
    <name evidence="1" type="ORF">TVAG_387940</name>
</gene>
<dbReference type="KEGG" id="tva:4771632"/>
<protein>
    <submittedName>
        <fullName evidence="1">Uncharacterized protein</fullName>
    </submittedName>
</protein>
<evidence type="ECO:0000313" key="1">
    <source>
        <dbReference type="EMBL" id="EAY13653.1"/>
    </source>
</evidence>
<dbReference type="Proteomes" id="UP000001542">
    <property type="component" value="Unassembled WGS sequence"/>
</dbReference>
<dbReference type="AlphaFoldDB" id="A2E121"/>
<dbReference type="InParanoid" id="A2E121"/>